<keyword evidence="16" id="KW-1185">Reference proteome</keyword>
<accession>A0A132N095</accession>
<dbReference type="EMBL" id="LAXD01000001">
    <property type="protein sequence ID" value="KWX02308.1"/>
    <property type="molecule type" value="Genomic_DNA"/>
</dbReference>
<reference evidence="14" key="3">
    <citation type="submission" date="2015-04" db="EMBL/GenBank/DDBJ databases">
        <title>Physiological reanalysis, assessment of diazotrophy, and genome sequences of multiple isolates of Streptomyces thermoautotrophicus.</title>
        <authorList>
            <person name="MacKellar D.C."/>
            <person name="Lieber L."/>
            <person name="Norman J."/>
            <person name="Bolger A."/>
            <person name="Tobin C."/>
            <person name="Murray J.W."/>
            <person name="Woodward J."/>
            <person name="Friesen M."/>
            <person name="Prell J."/>
        </authorList>
    </citation>
    <scope>NUCLEOTIDE SEQUENCE [LARGE SCALE GENOMIC DNA]</scope>
    <source>
        <strain evidence="14">H1</strain>
    </source>
</reference>
<evidence type="ECO:0000313" key="14">
    <source>
        <dbReference type="EMBL" id="KWX02308.1"/>
    </source>
</evidence>
<dbReference type="Proteomes" id="UP000070659">
    <property type="component" value="Unassembled WGS sequence"/>
</dbReference>
<evidence type="ECO:0000313" key="15">
    <source>
        <dbReference type="EMBL" id="KWX03477.1"/>
    </source>
</evidence>
<dbReference type="InterPro" id="IPR045034">
    <property type="entry name" value="O-acyltransferase_WSD1-like"/>
</dbReference>
<keyword evidence="9 11" id="KW-0012">Acyltransferase</keyword>
<keyword evidence="7 11" id="KW-0319">Glycerol metabolism</keyword>
<comment type="pathway">
    <text evidence="2">Lipid metabolism.</text>
</comment>
<dbReference type="InterPro" id="IPR004255">
    <property type="entry name" value="O-acyltransferase_WSD1_N"/>
</dbReference>
<dbReference type="SUPFAM" id="SSF52777">
    <property type="entry name" value="CoA-dependent acyltransferases"/>
    <property type="match status" value="2"/>
</dbReference>
<evidence type="ECO:0000256" key="6">
    <source>
        <dbReference type="ARBA" id="ARBA00022679"/>
    </source>
</evidence>
<gene>
    <name evidence="14" type="ORF">LI90_3351</name>
    <name evidence="15" type="ORF">TH66_11290</name>
</gene>
<dbReference type="EMBL" id="JYIJ01000017">
    <property type="protein sequence ID" value="KWX03477.1"/>
    <property type="molecule type" value="Genomic_DNA"/>
</dbReference>
<dbReference type="GO" id="GO:0019432">
    <property type="term" value="P:triglyceride biosynthetic process"/>
    <property type="evidence" value="ECO:0007669"/>
    <property type="project" value="UniProtKB-UniPathway"/>
</dbReference>
<dbReference type="PANTHER" id="PTHR31650">
    <property type="entry name" value="O-ACYLTRANSFERASE (WSD1-LIKE) FAMILY PROTEIN"/>
    <property type="match status" value="1"/>
</dbReference>
<dbReference type="AlphaFoldDB" id="A0A132N095"/>
<dbReference type="UniPathway" id="UPA00282"/>
<protein>
    <recommendedName>
        <fullName evidence="4 11">Diacylglycerol O-acyltransferase</fullName>
        <ecNumber evidence="4 11">2.3.1.20</ecNumber>
    </recommendedName>
</protein>
<evidence type="ECO:0000256" key="9">
    <source>
        <dbReference type="ARBA" id="ARBA00023315"/>
    </source>
</evidence>
<comment type="pathway">
    <text evidence="1 11">Glycerolipid metabolism; triacylglycerol biosynthesis.</text>
</comment>
<dbReference type="GO" id="GO:0051701">
    <property type="term" value="P:biological process involved in interaction with host"/>
    <property type="evidence" value="ECO:0007669"/>
    <property type="project" value="TreeGrafter"/>
</dbReference>
<dbReference type="Pfam" id="PF03007">
    <property type="entry name" value="WS_DGAT_cat"/>
    <property type="match status" value="1"/>
</dbReference>
<proteinExistence type="inferred from homology"/>
<dbReference type="Pfam" id="PF06974">
    <property type="entry name" value="WS_DGAT_C"/>
    <property type="match status" value="1"/>
</dbReference>
<keyword evidence="8 11" id="KW-0443">Lipid metabolism</keyword>
<evidence type="ECO:0000259" key="12">
    <source>
        <dbReference type="Pfam" id="PF03007"/>
    </source>
</evidence>
<keyword evidence="6 11" id="KW-0808">Transferase</keyword>
<feature type="domain" description="O-acyltransferase WSD1-like N-terminal" evidence="12">
    <location>
        <begin position="5"/>
        <end position="272"/>
    </location>
</feature>
<comment type="catalytic activity">
    <reaction evidence="10 11">
        <text>an acyl-CoA + a 1,2-diacyl-sn-glycerol = a triacyl-sn-glycerol + CoA</text>
        <dbReference type="Rhea" id="RHEA:10868"/>
        <dbReference type="ChEBI" id="CHEBI:17815"/>
        <dbReference type="ChEBI" id="CHEBI:57287"/>
        <dbReference type="ChEBI" id="CHEBI:58342"/>
        <dbReference type="ChEBI" id="CHEBI:64615"/>
        <dbReference type="EC" id="2.3.1.20"/>
    </reaction>
</comment>
<evidence type="ECO:0000256" key="4">
    <source>
        <dbReference type="ARBA" id="ARBA00013244"/>
    </source>
</evidence>
<dbReference type="OrthoDB" id="9810950at2"/>
<evidence type="ECO:0000313" key="17">
    <source>
        <dbReference type="Proteomes" id="UP000070659"/>
    </source>
</evidence>
<reference evidence="16" key="2">
    <citation type="submission" date="2015-04" db="EMBL/GenBank/DDBJ databases">
        <title>Physiological reanalysis, assessment of diazotrophy, and genome sequences of multiple isolates of Streptomyces thermoautotrophicus.</title>
        <authorList>
            <person name="MacKellar D.C."/>
            <person name="Lieber L."/>
            <person name="Norman J."/>
            <person name="Bolger A."/>
            <person name="Tobin C."/>
            <person name="Murray J.W."/>
            <person name="Chang R."/>
            <person name="Ford T."/>
            <person name="Nguyen P.Q."/>
            <person name="Woodward J."/>
            <person name="Permingeat H."/>
            <person name="Joshi N.S."/>
            <person name="Silver P.A."/>
            <person name="Usadel B."/>
            <person name="Rutherford A.W."/>
            <person name="Friesen M."/>
            <person name="Prell J."/>
        </authorList>
    </citation>
    <scope>NUCLEOTIDE SEQUENCE [LARGE SCALE GENOMIC DNA]</scope>
    <source>
        <strain evidence="16">H1</strain>
    </source>
</reference>
<evidence type="ECO:0000256" key="10">
    <source>
        <dbReference type="ARBA" id="ARBA00048109"/>
    </source>
</evidence>
<dbReference type="PANTHER" id="PTHR31650:SF1">
    <property type="entry name" value="WAX ESTER SYNTHASE_DIACYLGLYCEROL ACYLTRANSFERASE 4-RELATED"/>
    <property type="match status" value="1"/>
</dbReference>
<dbReference type="GO" id="GO:0001666">
    <property type="term" value="P:response to hypoxia"/>
    <property type="evidence" value="ECO:0007669"/>
    <property type="project" value="TreeGrafter"/>
</dbReference>
<comment type="similarity">
    <text evidence="3 11">Belongs to the long-chain O-acyltransferase family.</text>
</comment>
<comment type="caution">
    <text evidence="15">The sequence shown here is derived from an EMBL/GenBank/DDBJ whole genome shotgun (WGS) entry which is preliminary data.</text>
</comment>
<dbReference type="STRING" id="1469144.LI90_3351"/>
<feature type="domain" description="O-acyltransferase WSD1 C-terminal" evidence="13">
    <location>
        <begin position="318"/>
        <end position="464"/>
    </location>
</feature>
<keyword evidence="5 11" id="KW-0444">Lipid biosynthesis</keyword>
<evidence type="ECO:0000256" key="8">
    <source>
        <dbReference type="ARBA" id="ARBA00023098"/>
    </source>
</evidence>
<evidence type="ECO:0000256" key="2">
    <source>
        <dbReference type="ARBA" id="ARBA00005189"/>
    </source>
</evidence>
<evidence type="ECO:0000256" key="1">
    <source>
        <dbReference type="ARBA" id="ARBA00004771"/>
    </source>
</evidence>
<evidence type="ECO:0000256" key="7">
    <source>
        <dbReference type="ARBA" id="ARBA00022798"/>
    </source>
</evidence>
<evidence type="ECO:0000313" key="16">
    <source>
        <dbReference type="Proteomes" id="UP000070188"/>
    </source>
</evidence>
<dbReference type="NCBIfam" id="TIGR02946">
    <property type="entry name" value="acyl_WS_DGAT"/>
    <property type="match status" value="1"/>
</dbReference>
<dbReference type="GO" id="GO:0006071">
    <property type="term" value="P:glycerol metabolic process"/>
    <property type="evidence" value="ECO:0007669"/>
    <property type="project" value="UniProtKB-KW"/>
</dbReference>
<name>A0A132N095_9ACTN</name>
<dbReference type="GO" id="GO:0071731">
    <property type="term" value="P:response to nitric oxide"/>
    <property type="evidence" value="ECO:0007669"/>
    <property type="project" value="TreeGrafter"/>
</dbReference>
<dbReference type="InterPro" id="IPR009721">
    <property type="entry name" value="O-acyltransferase_WSD1_C"/>
</dbReference>
<evidence type="ECO:0000256" key="3">
    <source>
        <dbReference type="ARBA" id="ARBA00009587"/>
    </source>
</evidence>
<evidence type="ECO:0000259" key="13">
    <source>
        <dbReference type="Pfam" id="PF06974"/>
    </source>
</evidence>
<dbReference type="Proteomes" id="UP000070188">
    <property type="component" value="Unassembled WGS sequence"/>
</dbReference>
<reference evidence="15 17" key="1">
    <citation type="submission" date="2015-02" db="EMBL/GenBank/DDBJ databases">
        <title>Physiological reanalysis, assessment of diazotrophy, and genome sequences of multiple isolates of Streptomyces thermoautotrophicus.</title>
        <authorList>
            <person name="MacKellar D.C."/>
            <person name="Lieber L."/>
            <person name="Norman J."/>
            <person name="Bolger A."/>
            <person name="Tobin C."/>
            <person name="Murray J.W."/>
            <person name="Prell J."/>
        </authorList>
    </citation>
    <scope>NUCLEOTIDE SEQUENCE [LARGE SCALE GENOMIC DNA]</scope>
    <source>
        <strain evidence="15 17">UBT1</strain>
    </source>
</reference>
<dbReference type="PATRIC" id="fig|1469144.10.peg.3602"/>
<dbReference type="GO" id="GO:0005886">
    <property type="term" value="C:plasma membrane"/>
    <property type="evidence" value="ECO:0007669"/>
    <property type="project" value="TreeGrafter"/>
</dbReference>
<dbReference type="EC" id="2.3.1.20" evidence="4 11"/>
<dbReference type="GO" id="GO:0004144">
    <property type="term" value="F:diacylglycerol O-acyltransferase activity"/>
    <property type="evidence" value="ECO:0007669"/>
    <property type="project" value="UniProtKB-EC"/>
</dbReference>
<dbReference type="RefSeq" id="WP_066889238.1">
    <property type="nucleotide sequence ID" value="NZ_JYIJ01000017.1"/>
</dbReference>
<organism evidence="15 17">
    <name type="scientific">Carbonactinospora thermoautotrophica</name>
    <dbReference type="NCBI Taxonomy" id="1469144"/>
    <lineage>
        <taxon>Bacteria</taxon>
        <taxon>Bacillati</taxon>
        <taxon>Actinomycetota</taxon>
        <taxon>Actinomycetes</taxon>
        <taxon>Kitasatosporales</taxon>
        <taxon>Carbonactinosporaceae</taxon>
        <taxon>Carbonactinospora</taxon>
    </lineage>
</organism>
<dbReference type="InterPro" id="IPR014292">
    <property type="entry name" value="Acyl_transf_WS/DGAT"/>
</dbReference>
<evidence type="ECO:0000256" key="5">
    <source>
        <dbReference type="ARBA" id="ARBA00022516"/>
    </source>
</evidence>
<sequence>MPDRLKPLDVSFLYLEELATPMHVGSVAVFEAPRFDYERLVRLIKERIAFVPRFRQRIRWVPGHLANPVWVDDEHFDITYHVRRSALPRPGTAEQLHELVARIHSRRLDRDRPLWEMYLVEGLEREPKGGERFAILTKTHPAMVDGVSAVDILTVVLDPTPEPRETPPDTWRPAPEPSALELVAGAIADSLRRPTEVVNTIRTGLADLRSLTGRAAGAAGELLRVAGWAARPRRHGPLAADTGEQRRYATVRTDLADYRRIRHAHGGTVNDAILATIAGALRAWLMTRGEPVTRQTVVRAMVPVSVRPPSTAGAVGPWGNGVSSYLVDLPVGEPDPVVRLHQVSYRMKWHMETGRAVPADTLARLSGFAPPTLHMLGARVATSLSRRLFNLVVTNVPGPQTPLYAAGARMLEAYPVVPLVAGQAVSIGLTSYDGGVYYGLNADRDAMPDVGVLAQCLSESLAELLETVR</sequence>
<evidence type="ECO:0000256" key="11">
    <source>
        <dbReference type="RuleBase" id="RU361241"/>
    </source>
</evidence>